<dbReference type="Pfam" id="PF19408">
    <property type="entry name" value="PKD_6"/>
    <property type="match status" value="1"/>
</dbReference>
<dbReference type="EMBL" id="JAVRHV010000024">
    <property type="protein sequence ID" value="MDT0554354.1"/>
    <property type="molecule type" value="Genomic_DNA"/>
</dbReference>
<organism evidence="3 4">
    <name type="scientific">Urechidicola vernalis</name>
    <dbReference type="NCBI Taxonomy" id="3075600"/>
    <lineage>
        <taxon>Bacteria</taxon>
        <taxon>Pseudomonadati</taxon>
        <taxon>Bacteroidota</taxon>
        <taxon>Flavobacteriia</taxon>
        <taxon>Flavobacteriales</taxon>
        <taxon>Flavobacteriaceae</taxon>
        <taxon>Urechidicola</taxon>
    </lineage>
</organism>
<reference evidence="3 4" key="1">
    <citation type="submission" date="2023-09" db="EMBL/GenBank/DDBJ databases">
        <authorList>
            <person name="Rey-Velasco X."/>
        </authorList>
    </citation>
    <scope>NUCLEOTIDE SEQUENCE [LARGE SCALE GENOMIC DNA]</scope>
    <source>
        <strain evidence="3 4">P050</strain>
    </source>
</reference>
<dbReference type="InterPro" id="IPR045829">
    <property type="entry name" value="PKD_6"/>
</dbReference>
<gene>
    <name evidence="3" type="ORF">RM519_13940</name>
</gene>
<dbReference type="RefSeq" id="WP_311594439.1">
    <property type="nucleotide sequence ID" value="NZ_JAVRHV010000024.1"/>
</dbReference>
<feature type="non-terminal residue" evidence="3">
    <location>
        <position position="182"/>
    </location>
</feature>
<evidence type="ECO:0000259" key="1">
    <source>
        <dbReference type="Pfam" id="PF19081"/>
    </source>
</evidence>
<evidence type="ECO:0008006" key="5">
    <source>
        <dbReference type="Google" id="ProtNLM"/>
    </source>
</evidence>
<evidence type="ECO:0000313" key="3">
    <source>
        <dbReference type="EMBL" id="MDT0554354.1"/>
    </source>
</evidence>
<name>A0ABU2Y9L9_9FLAO</name>
<sequence length="182" mass="19192">MLFLLPNNLIYAQDCSISGDDTVCIGVTETYSSEGGFSDFIWMVSGGGTISSGIGTDTIEIDWGLTTGDFTVSVSSASGSCSDSMIVTIRQKENAPNVTSPVTYCENALAVPLSTNSGGTFKWYDESFNLLVGAPTPDTSTPRTTSYYVSKEGNGNGCDSDLEEIEVIITDDTVDPVTPTLS</sequence>
<keyword evidence="4" id="KW-1185">Reference proteome</keyword>
<proteinExistence type="predicted"/>
<dbReference type="InterPro" id="IPR044023">
    <property type="entry name" value="Ig_7"/>
</dbReference>
<feature type="domain" description="PKD-like" evidence="2">
    <location>
        <begin position="15"/>
        <end position="84"/>
    </location>
</feature>
<feature type="domain" description="Ig-like" evidence="1">
    <location>
        <begin position="95"/>
        <end position="169"/>
    </location>
</feature>
<protein>
    <recommendedName>
        <fullName evidence="5">Ig-like domain-containing protein</fullName>
    </recommendedName>
</protein>
<comment type="caution">
    <text evidence="3">The sequence shown here is derived from an EMBL/GenBank/DDBJ whole genome shotgun (WGS) entry which is preliminary data.</text>
</comment>
<evidence type="ECO:0000313" key="4">
    <source>
        <dbReference type="Proteomes" id="UP001252186"/>
    </source>
</evidence>
<dbReference type="Pfam" id="PF19081">
    <property type="entry name" value="Ig_7"/>
    <property type="match status" value="1"/>
</dbReference>
<accession>A0ABU2Y9L9</accession>
<evidence type="ECO:0000259" key="2">
    <source>
        <dbReference type="Pfam" id="PF19408"/>
    </source>
</evidence>
<dbReference type="Proteomes" id="UP001252186">
    <property type="component" value="Unassembled WGS sequence"/>
</dbReference>